<organism evidence="2 3">
    <name type="scientific">Pseudomonas fluorescens</name>
    <dbReference type="NCBI Taxonomy" id="294"/>
    <lineage>
        <taxon>Bacteria</taxon>
        <taxon>Pseudomonadati</taxon>
        <taxon>Pseudomonadota</taxon>
        <taxon>Gammaproteobacteria</taxon>
        <taxon>Pseudomonadales</taxon>
        <taxon>Pseudomonadaceae</taxon>
        <taxon>Pseudomonas</taxon>
    </lineage>
</organism>
<evidence type="ECO:0000313" key="2">
    <source>
        <dbReference type="EMBL" id="SUD33660.1"/>
    </source>
</evidence>
<dbReference type="EMBL" id="UGUS01000002">
    <property type="protein sequence ID" value="SUD33660.1"/>
    <property type="molecule type" value="Genomic_DNA"/>
</dbReference>
<feature type="region of interest" description="Disordered" evidence="1">
    <location>
        <begin position="144"/>
        <end position="201"/>
    </location>
</feature>
<gene>
    <name evidence="2" type="ORF">NCTC10392_05059</name>
</gene>
<accession>A0A379IJW0</accession>
<name>A0A379IJW0_PSEFL</name>
<sequence>MNDAPAVEFVIEENEEKANARNYLTPECVNAALLVSSNLLGKTPFPEAVLELARQTTAINRGDMTRAEDMLVSQAHSLDALFVHLAGRALSSKNMDGLESYMRLALKAQNQARATLQTLGELKTPKQVAFVKQANIGNQVQVNNSIHEKPARTRKSKKAQNELLEVEHGERLDTRATGAAGGADPAMATMGPKHRTTQHRG</sequence>
<proteinExistence type="predicted"/>
<protein>
    <submittedName>
        <fullName evidence="2">Uncharacterized protein</fullName>
    </submittedName>
</protein>
<dbReference type="AlphaFoldDB" id="A0A379IJW0"/>
<evidence type="ECO:0000313" key="3">
    <source>
        <dbReference type="Proteomes" id="UP000255125"/>
    </source>
</evidence>
<dbReference type="Proteomes" id="UP000255125">
    <property type="component" value="Unassembled WGS sequence"/>
</dbReference>
<feature type="compositionally biased region" description="Basic residues" evidence="1">
    <location>
        <begin position="192"/>
        <end position="201"/>
    </location>
</feature>
<feature type="compositionally biased region" description="Basic and acidic residues" evidence="1">
    <location>
        <begin position="165"/>
        <end position="174"/>
    </location>
</feature>
<feature type="compositionally biased region" description="Low complexity" evidence="1">
    <location>
        <begin position="176"/>
        <end position="191"/>
    </location>
</feature>
<reference evidence="2 3" key="1">
    <citation type="submission" date="2018-06" db="EMBL/GenBank/DDBJ databases">
        <authorList>
            <consortium name="Pathogen Informatics"/>
            <person name="Doyle S."/>
        </authorList>
    </citation>
    <scope>NUCLEOTIDE SEQUENCE [LARGE SCALE GENOMIC DNA]</scope>
    <source>
        <strain evidence="2 3">NCTC10392</strain>
    </source>
</reference>
<dbReference type="RefSeq" id="WP_258869228.1">
    <property type="nucleotide sequence ID" value="NZ_UGUS01000002.1"/>
</dbReference>
<evidence type="ECO:0000256" key="1">
    <source>
        <dbReference type="SAM" id="MobiDB-lite"/>
    </source>
</evidence>